<accession>A0A0E9VHV6</accession>
<dbReference type="EMBL" id="GBXM01030915">
    <property type="protein sequence ID" value="JAH77662.1"/>
    <property type="molecule type" value="Transcribed_RNA"/>
</dbReference>
<dbReference type="AlphaFoldDB" id="A0A0E9VHV6"/>
<proteinExistence type="predicted"/>
<name>A0A0E9VHV6_ANGAN</name>
<evidence type="ECO:0000313" key="1">
    <source>
        <dbReference type="EMBL" id="JAH77662.1"/>
    </source>
</evidence>
<reference evidence="1" key="2">
    <citation type="journal article" date="2015" name="Fish Shellfish Immunol.">
        <title>Early steps in the European eel (Anguilla anguilla)-Vibrio vulnificus interaction in the gills: Role of the RtxA13 toxin.</title>
        <authorList>
            <person name="Callol A."/>
            <person name="Pajuelo D."/>
            <person name="Ebbesson L."/>
            <person name="Teles M."/>
            <person name="MacKenzie S."/>
            <person name="Amaro C."/>
        </authorList>
    </citation>
    <scope>NUCLEOTIDE SEQUENCE</scope>
</reference>
<protein>
    <submittedName>
        <fullName evidence="1">Uncharacterized protein</fullName>
    </submittedName>
</protein>
<reference evidence="1" key="1">
    <citation type="submission" date="2014-11" db="EMBL/GenBank/DDBJ databases">
        <authorList>
            <person name="Amaro Gonzalez C."/>
        </authorList>
    </citation>
    <scope>NUCLEOTIDE SEQUENCE</scope>
</reference>
<organism evidence="1">
    <name type="scientific">Anguilla anguilla</name>
    <name type="common">European freshwater eel</name>
    <name type="synonym">Muraena anguilla</name>
    <dbReference type="NCBI Taxonomy" id="7936"/>
    <lineage>
        <taxon>Eukaryota</taxon>
        <taxon>Metazoa</taxon>
        <taxon>Chordata</taxon>
        <taxon>Craniata</taxon>
        <taxon>Vertebrata</taxon>
        <taxon>Euteleostomi</taxon>
        <taxon>Actinopterygii</taxon>
        <taxon>Neopterygii</taxon>
        <taxon>Teleostei</taxon>
        <taxon>Anguilliformes</taxon>
        <taxon>Anguillidae</taxon>
        <taxon>Anguilla</taxon>
    </lineage>
</organism>
<sequence length="53" mass="6011">MENSLRLVFLIFKSTFIKLGDISITVCQYHLTTQNLEATPIELVIVSISLPFL</sequence>